<evidence type="ECO:0000313" key="2">
    <source>
        <dbReference type="Proteomes" id="UP001221268"/>
    </source>
</evidence>
<dbReference type="EMBL" id="CP116766">
    <property type="protein sequence ID" value="WCL72074.1"/>
    <property type="molecule type" value="Genomic_DNA"/>
</dbReference>
<sequence length="79" mass="9008">MKDWVLLKFAMLVLASQKTYFARFSFAETFGFSFAETFGFSFAETRFARFSFAETFGFQTAWRVLGLAKSSGVPEPYGK</sequence>
<keyword evidence="2" id="KW-1185">Reference proteome</keyword>
<proteinExistence type="predicted"/>
<protein>
    <submittedName>
        <fullName evidence="1">Uncharacterized protein</fullName>
    </submittedName>
</protein>
<organism evidence="1 2">
    <name type="scientific">Neisseria lisongii</name>
    <dbReference type="NCBI Taxonomy" id="2912188"/>
    <lineage>
        <taxon>Bacteria</taxon>
        <taxon>Pseudomonadati</taxon>
        <taxon>Pseudomonadota</taxon>
        <taxon>Betaproteobacteria</taxon>
        <taxon>Neisseriales</taxon>
        <taxon>Neisseriaceae</taxon>
        <taxon>Neisseria</taxon>
    </lineage>
</organism>
<accession>A0ABY7RKB3</accession>
<dbReference type="RefSeq" id="WP_237090938.1">
    <property type="nucleotide sequence ID" value="NZ_CP116766.1"/>
</dbReference>
<reference evidence="1 2" key="1">
    <citation type="submission" date="2023-01" db="EMBL/GenBank/DDBJ databases">
        <authorList>
            <person name="Yang C."/>
        </authorList>
    </citation>
    <scope>NUCLEOTIDE SEQUENCE [LARGE SCALE GENOMIC DNA]</scope>
    <source>
        <strain evidence="1 2">ZJ106</strain>
    </source>
</reference>
<dbReference type="Proteomes" id="UP001221268">
    <property type="component" value="Chromosome"/>
</dbReference>
<evidence type="ECO:0000313" key="1">
    <source>
        <dbReference type="EMBL" id="WCL72074.1"/>
    </source>
</evidence>
<name>A0ABY7RKB3_9NEIS</name>
<gene>
    <name evidence="1" type="ORF">PJU73_02880</name>
</gene>